<dbReference type="OrthoDB" id="10057873at2759"/>
<gene>
    <name evidence="1" type="ORF">BV898_06734</name>
</gene>
<sequence length="73" mass="8065">MECVPAAAADRSEFTPNFSYGVPDVLKAMRVAPAQQWAAVSSLSYREELKQYVGLPAVGTNPVPYWKNCVKFL</sequence>
<dbReference type="EMBL" id="MTYJ01000041">
    <property type="protein sequence ID" value="OQV19316.1"/>
    <property type="molecule type" value="Genomic_DNA"/>
</dbReference>
<protein>
    <submittedName>
        <fullName evidence="1">Uncharacterized protein</fullName>
    </submittedName>
</protein>
<keyword evidence="2" id="KW-1185">Reference proteome</keyword>
<proteinExistence type="predicted"/>
<organism evidence="1 2">
    <name type="scientific">Hypsibius exemplaris</name>
    <name type="common">Freshwater tardigrade</name>
    <dbReference type="NCBI Taxonomy" id="2072580"/>
    <lineage>
        <taxon>Eukaryota</taxon>
        <taxon>Metazoa</taxon>
        <taxon>Ecdysozoa</taxon>
        <taxon>Tardigrada</taxon>
        <taxon>Eutardigrada</taxon>
        <taxon>Parachela</taxon>
        <taxon>Hypsibioidea</taxon>
        <taxon>Hypsibiidae</taxon>
        <taxon>Hypsibius</taxon>
    </lineage>
</organism>
<reference evidence="2" key="1">
    <citation type="submission" date="2017-01" db="EMBL/GenBank/DDBJ databases">
        <title>Comparative genomics of anhydrobiosis in the tardigrade Hypsibius dujardini.</title>
        <authorList>
            <person name="Yoshida Y."/>
            <person name="Koutsovoulos G."/>
            <person name="Laetsch D."/>
            <person name="Stevens L."/>
            <person name="Kumar S."/>
            <person name="Horikawa D."/>
            <person name="Ishino K."/>
            <person name="Komine S."/>
            <person name="Tomita M."/>
            <person name="Blaxter M."/>
            <person name="Arakawa K."/>
        </authorList>
    </citation>
    <scope>NUCLEOTIDE SEQUENCE [LARGE SCALE GENOMIC DNA]</scope>
    <source>
        <strain evidence="2">Z151</strain>
    </source>
</reference>
<dbReference type="Proteomes" id="UP000192578">
    <property type="component" value="Unassembled WGS sequence"/>
</dbReference>
<accession>A0A1W0WVU9</accession>
<comment type="caution">
    <text evidence="1">The sequence shown here is derived from an EMBL/GenBank/DDBJ whole genome shotgun (WGS) entry which is preliminary data.</text>
</comment>
<evidence type="ECO:0000313" key="1">
    <source>
        <dbReference type="EMBL" id="OQV19316.1"/>
    </source>
</evidence>
<dbReference type="AlphaFoldDB" id="A0A1W0WVU9"/>
<name>A0A1W0WVU9_HYPEX</name>
<evidence type="ECO:0000313" key="2">
    <source>
        <dbReference type="Proteomes" id="UP000192578"/>
    </source>
</evidence>